<dbReference type="Proteomes" id="UP000183339">
    <property type="component" value="Unassembled WGS sequence"/>
</dbReference>
<gene>
    <name evidence="2" type="ORF">SAMN05216412_11325</name>
</gene>
<accession>A0A1I0GFW1</accession>
<keyword evidence="1" id="KW-0472">Membrane</keyword>
<reference evidence="2 3" key="1">
    <citation type="submission" date="2016-10" db="EMBL/GenBank/DDBJ databases">
        <authorList>
            <person name="de Groot N.N."/>
        </authorList>
    </citation>
    <scope>NUCLEOTIDE SEQUENCE [LARGE SCALE GENOMIC DNA]</scope>
    <source>
        <strain evidence="2 3">Nl7</strain>
    </source>
</reference>
<keyword evidence="1" id="KW-0812">Transmembrane</keyword>
<evidence type="ECO:0000256" key="1">
    <source>
        <dbReference type="SAM" id="Phobius"/>
    </source>
</evidence>
<dbReference type="AlphaFoldDB" id="A0A1I0GFW1"/>
<protein>
    <submittedName>
        <fullName evidence="2">Uncharacterized protein</fullName>
    </submittedName>
</protein>
<dbReference type="RefSeq" id="WP_074709314.1">
    <property type="nucleotide sequence ID" value="NZ_FOHI01000013.1"/>
</dbReference>
<proteinExistence type="predicted"/>
<dbReference type="EMBL" id="FOHI01000013">
    <property type="protein sequence ID" value="SET69761.1"/>
    <property type="molecule type" value="Genomic_DNA"/>
</dbReference>
<evidence type="ECO:0000313" key="3">
    <source>
        <dbReference type="Proteomes" id="UP000183339"/>
    </source>
</evidence>
<name>A0A1I0GFW1_9PROT</name>
<keyword evidence="1" id="KW-1133">Transmembrane helix</keyword>
<organism evidence="2 3">
    <name type="scientific">Nitrosospira multiformis</name>
    <dbReference type="NCBI Taxonomy" id="1231"/>
    <lineage>
        <taxon>Bacteria</taxon>
        <taxon>Pseudomonadati</taxon>
        <taxon>Pseudomonadota</taxon>
        <taxon>Betaproteobacteria</taxon>
        <taxon>Nitrosomonadales</taxon>
        <taxon>Nitrosomonadaceae</taxon>
        <taxon>Nitrosospira</taxon>
    </lineage>
</organism>
<sequence>MENIKKSTFELCVELIRALAWPVIAAALLISFWQPLRETANLLPSILHRSDAITIAGLSLKVSHELRHEAPPDVQAKLRRLSPSGIEALLNHGENTKMIYEGKSEEKRAEERWGELVANELAYKESYDDGARFFVALTPVGVKARSYLVSIISEFIKGLADASAQEAAAKDE</sequence>
<feature type="transmembrane region" description="Helical" evidence="1">
    <location>
        <begin position="12"/>
        <end position="33"/>
    </location>
</feature>
<evidence type="ECO:0000313" key="2">
    <source>
        <dbReference type="EMBL" id="SET69761.1"/>
    </source>
</evidence>